<dbReference type="Gene3D" id="2.120.10.80">
    <property type="entry name" value="Kelch-type beta propeller"/>
    <property type="match status" value="2"/>
</dbReference>
<evidence type="ECO:0000256" key="1">
    <source>
        <dbReference type="ARBA" id="ARBA00022441"/>
    </source>
</evidence>
<proteinExistence type="predicted"/>
<dbReference type="PANTHER" id="PTHR46093">
    <property type="entry name" value="ACYL-COA-BINDING DOMAIN-CONTAINING PROTEIN 5"/>
    <property type="match status" value="1"/>
</dbReference>
<dbReference type="Gene3D" id="2.60.40.10">
    <property type="entry name" value="Immunoglobulins"/>
    <property type="match status" value="1"/>
</dbReference>
<evidence type="ECO:0000313" key="6">
    <source>
        <dbReference type="Proteomes" id="UP001055712"/>
    </source>
</evidence>
<keyword evidence="1" id="KW-0880">Kelch repeat</keyword>
<dbReference type="Pfam" id="PF24681">
    <property type="entry name" value="Kelch_KLHDC2_KLHL20_DRC7"/>
    <property type="match status" value="1"/>
</dbReference>
<accession>A0A9D4TW28</accession>
<comment type="caution">
    <text evidence="5">The sequence shown here is derived from an EMBL/GenBank/DDBJ whole genome shotgun (WGS) entry which is preliminary data.</text>
</comment>
<dbReference type="InterPro" id="IPR015915">
    <property type="entry name" value="Kelch-typ_b-propeller"/>
</dbReference>
<dbReference type="EMBL" id="SIDB01000002">
    <property type="protein sequence ID" value="KAI3435547.1"/>
    <property type="molecule type" value="Genomic_DNA"/>
</dbReference>
<evidence type="ECO:0000256" key="4">
    <source>
        <dbReference type="SAM" id="MobiDB-lite"/>
    </source>
</evidence>
<dbReference type="SUPFAM" id="SSF49265">
    <property type="entry name" value="Fibronectin type III"/>
    <property type="match status" value="1"/>
</dbReference>
<keyword evidence="2" id="KW-0677">Repeat</keyword>
<dbReference type="PANTHER" id="PTHR46093:SF18">
    <property type="entry name" value="FIBRONECTIN TYPE-III DOMAIN-CONTAINING PROTEIN"/>
    <property type="match status" value="1"/>
</dbReference>
<dbReference type="Proteomes" id="UP001055712">
    <property type="component" value="Unassembled WGS sequence"/>
</dbReference>
<feature type="compositionally biased region" description="Basic residues" evidence="4">
    <location>
        <begin position="8"/>
        <end position="25"/>
    </location>
</feature>
<feature type="coiled-coil region" evidence="3">
    <location>
        <begin position="63"/>
        <end position="122"/>
    </location>
</feature>
<protein>
    <submittedName>
        <fullName evidence="5">Uncharacterized protein</fullName>
    </submittedName>
</protein>
<dbReference type="InterPro" id="IPR036116">
    <property type="entry name" value="FN3_sf"/>
</dbReference>
<name>A0A9D4TW28_CHLVU</name>
<dbReference type="AlphaFoldDB" id="A0A9D4TW28"/>
<feature type="region of interest" description="Disordered" evidence="4">
    <location>
        <begin position="1"/>
        <end position="47"/>
    </location>
</feature>
<organism evidence="5 6">
    <name type="scientific">Chlorella vulgaris</name>
    <name type="common">Green alga</name>
    <dbReference type="NCBI Taxonomy" id="3077"/>
    <lineage>
        <taxon>Eukaryota</taxon>
        <taxon>Viridiplantae</taxon>
        <taxon>Chlorophyta</taxon>
        <taxon>core chlorophytes</taxon>
        <taxon>Trebouxiophyceae</taxon>
        <taxon>Chlorellales</taxon>
        <taxon>Chlorellaceae</taxon>
        <taxon>Chlorella clade</taxon>
        <taxon>Chlorella</taxon>
    </lineage>
</organism>
<reference evidence="5" key="2">
    <citation type="submission" date="2020-11" db="EMBL/GenBank/DDBJ databases">
        <authorList>
            <person name="Cecchin M."/>
            <person name="Marcolungo L."/>
            <person name="Rossato M."/>
            <person name="Girolomoni L."/>
            <person name="Cosentino E."/>
            <person name="Cuine S."/>
            <person name="Li-Beisson Y."/>
            <person name="Delledonne M."/>
            <person name="Ballottari M."/>
        </authorList>
    </citation>
    <scope>NUCLEOTIDE SEQUENCE</scope>
    <source>
        <strain evidence="5">211/11P</strain>
        <tissue evidence="5">Whole cell</tissue>
    </source>
</reference>
<gene>
    <name evidence="5" type="ORF">D9Q98_001612</name>
</gene>
<sequence length="722" mass="76666">MQSTPKKSAGKRPAARPPKKTKKKSIKDSKPASGGAVGGGPAAAAEQERKRLVTELEMTAAGLRAREAEAKGLQLELAALRLRHGQDVATAQDVLHSQQRERAVLEEAARALEKRLEAACAETALLRVSLQQAQAAGTATTGQQARKQGECEQHAASSEVWRLQCQSQQQAEHIAAQQETIERLRQRLEHTEQSLEAERGGTDMTAWLAVRGQARSQLRFVRESPWLVHIRPQRLGGVLPNSVLPGSCLALAGRQLLLEGPEEEGQELGGGGPAGQLHMLDLSSGQWSARRRGVEGAPSPGQPPASIAPVSGRAMCGIGDKLLGVGGTCCGQLLGTKVFHPSLREWLPLPPPADASALQPPLRHSAALAYCPASHVAYLFGGQGEAGCLADLWCLNCTSMEWRQLDTVSSRPGESARLQGSLDAPPPSSGAALAVSEDGSRLWLMGGRLDSQRCSNALHRYDLGLSYWARVDAAPPIEPRANHVMSCVDRFLVIVGGSIFSADGQAAHLQDCALYDPTENSWDVLDGAAFEPDAGSSKGHPAAVVSVAAGMIAGNGTPASSKPAQRDGEPAAFLGAGSCVFSGNKLLLLKALPDSGGRLGELWTVVLQLPGDIELLRESQRKAACVVKQLTLFEEEVSAASVRLGWTPATAKRDRLVSYKLMVTNSEGRSREAYEGCETSCQVTGLMPGSHIFCVKAVYDDASFQWSQPVMAVTTPAKRGPT</sequence>
<evidence type="ECO:0000313" key="5">
    <source>
        <dbReference type="EMBL" id="KAI3435547.1"/>
    </source>
</evidence>
<dbReference type="InterPro" id="IPR003961">
    <property type="entry name" value="FN3_dom"/>
</dbReference>
<feature type="coiled-coil region" evidence="3">
    <location>
        <begin position="167"/>
        <end position="201"/>
    </location>
</feature>
<dbReference type="CDD" id="cd00063">
    <property type="entry name" value="FN3"/>
    <property type="match status" value="1"/>
</dbReference>
<keyword evidence="6" id="KW-1185">Reference proteome</keyword>
<dbReference type="InterPro" id="IPR013783">
    <property type="entry name" value="Ig-like_fold"/>
</dbReference>
<dbReference type="OrthoDB" id="10251809at2759"/>
<evidence type="ECO:0000256" key="2">
    <source>
        <dbReference type="ARBA" id="ARBA00022737"/>
    </source>
</evidence>
<evidence type="ECO:0000256" key="3">
    <source>
        <dbReference type="SAM" id="Coils"/>
    </source>
</evidence>
<reference evidence="5" key="1">
    <citation type="journal article" date="2019" name="Plant J.">
        <title>Chlorella vulgaris genome assembly and annotation reveals the molecular basis for metabolic acclimation to high light conditions.</title>
        <authorList>
            <person name="Cecchin M."/>
            <person name="Marcolungo L."/>
            <person name="Rossato M."/>
            <person name="Girolomoni L."/>
            <person name="Cosentino E."/>
            <person name="Cuine S."/>
            <person name="Li-Beisson Y."/>
            <person name="Delledonne M."/>
            <person name="Ballottari M."/>
        </authorList>
    </citation>
    <scope>NUCLEOTIDE SEQUENCE</scope>
    <source>
        <strain evidence="5">211/11P</strain>
    </source>
</reference>
<dbReference type="SUPFAM" id="SSF117281">
    <property type="entry name" value="Kelch motif"/>
    <property type="match status" value="1"/>
</dbReference>
<keyword evidence="3" id="KW-0175">Coiled coil</keyword>